<evidence type="ECO:0000256" key="1">
    <source>
        <dbReference type="ARBA" id="ARBA00022481"/>
    </source>
</evidence>
<dbReference type="InterPro" id="IPR006121">
    <property type="entry name" value="HMA_dom"/>
</dbReference>
<keyword evidence="3" id="KW-0449">Lipoprotein</keyword>
<accession>A0ABR2CZ21</accession>
<feature type="compositionally biased region" description="Low complexity" evidence="6">
    <location>
        <begin position="81"/>
        <end position="92"/>
    </location>
</feature>
<dbReference type="Proteomes" id="UP001472677">
    <property type="component" value="Unassembled WGS sequence"/>
</dbReference>
<protein>
    <recommendedName>
        <fullName evidence="7">HMA domain-containing protein</fullName>
    </recommendedName>
</protein>
<evidence type="ECO:0000313" key="8">
    <source>
        <dbReference type="EMBL" id="KAK8526271.1"/>
    </source>
</evidence>
<dbReference type="CDD" id="cd00371">
    <property type="entry name" value="HMA"/>
    <property type="match status" value="1"/>
</dbReference>
<evidence type="ECO:0000256" key="3">
    <source>
        <dbReference type="ARBA" id="ARBA00023288"/>
    </source>
</evidence>
<proteinExistence type="inferred from homology"/>
<feature type="compositionally biased region" description="Low complexity" evidence="6">
    <location>
        <begin position="100"/>
        <end position="111"/>
    </location>
</feature>
<dbReference type="PROSITE" id="PS50846">
    <property type="entry name" value="HMA_2"/>
    <property type="match status" value="1"/>
</dbReference>
<keyword evidence="4" id="KW-0636">Prenylation</keyword>
<evidence type="ECO:0000256" key="5">
    <source>
        <dbReference type="ARBA" id="ARBA00024045"/>
    </source>
</evidence>
<keyword evidence="9" id="KW-1185">Reference proteome</keyword>
<comment type="similarity">
    <text evidence="5">Belongs to the HIPP family.</text>
</comment>
<sequence length="411" mass="45266">MTKEEDFKLLKIQICVLKVNIHCDGCKQKVKKLLQRIEGVYQVSIDAEQQKVTVSGSVDSATLIKKLVRAGKYAEVWSQKSYQNQNQNQKNNCIKDDNKSSSNNNNNKGQKQGILKGMEAFKNQQKKFPTSIPEEDGDYLDDYGEEDEDEELQFLKLNQLGQLGQLGGLFRQQALDAANNAKKGVENINLGSSNNNNMNNNNVMKGDAGKKGNPNQNMGIKVGPGLLDPKTLAALKMNNAQLGGLSLNAAAESKRGNDMNSMAGLSSFHGNVPNVVPNASVVGANPNVVGGYHQVQSNNCLQGPPASSFPNSGYATSQYPSSMLMNINGYNYPPSVMNMMNLQNRHAMQQQPQMMYHRSTLIPPYTGYYYNYNPPPPYSFPEVPNYNADHQPTATTHMFSDDNTSNSCSIM</sequence>
<feature type="domain" description="HMA" evidence="7">
    <location>
        <begin position="12"/>
        <end position="75"/>
    </location>
</feature>
<dbReference type="InterPro" id="IPR036163">
    <property type="entry name" value="HMA_dom_sf"/>
</dbReference>
<dbReference type="Gene3D" id="3.30.70.100">
    <property type="match status" value="1"/>
</dbReference>
<feature type="region of interest" description="Disordered" evidence="6">
    <location>
        <begin position="81"/>
        <end position="111"/>
    </location>
</feature>
<comment type="caution">
    <text evidence="8">The sequence shown here is derived from an EMBL/GenBank/DDBJ whole genome shotgun (WGS) entry which is preliminary data.</text>
</comment>
<evidence type="ECO:0000256" key="6">
    <source>
        <dbReference type="SAM" id="MobiDB-lite"/>
    </source>
</evidence>
<keyword evidence="1" id="KW-0488">Methylation</keyword>
<evidence type="ECO:0000259" key="7">
    <source>
        <dbReference type="PROSITE" id="PS50846"/>
    </source>
</evidence>
<gene>
    <name evidence="8" type="ORF">V6N12_020749</name>
</gene>
<evidence type="ECO:0000256" key="4">
    <source>
        <dbReference type="ARBA" id="ARBA00023289"/>
    </source>
</evidence>
<name>A0ABR2CZ21_9ROSI</name>
<dbReference type="SUPFAM" id="SSF55008">
    <property type="entry name" value="HMA, heavy metal-associated domain"/>
    <property type="match status" value="1"/>
</dbReference>
<organism evidence="8 9">
    <name type="scientific">Hibiscus sabdariffa</name>
    <name type="common">roselle</name>
    <dbReference type="NCBI Taxonomy" id="183260"/>
    <lineage>
        <taxon>Eukaryota</taxon>
        <taxon>Viridiplantae</taxon>
        <taxon>Streptophyta</taxon>
        <taxon>Embryophyta</taxon>
        <taxon>Tracheophyta</taxon>
        <taxon>Spermatophyta</taxon>
        <taxon>Magnoliopsida</taxon>
        <taxon>eudicotyledons</taxon>
        <taxon>Gunneridae</taxon>
        <taxon>Pentapetalae</taxon>
        <taxon>rosids</taxon>
        <taxon>malvids</taxon>
        <taxon>Malvales</taxon>
        <taxon>Malvaceae</taxon>
        <taxon>Malvoideae</taxon>
        <taxon>Hibiscus</taxon>
    </lineage>
</organism>
<reference evidence="8 9" key="1">
    <citation type="journal article" date="2024" name="G3 (Bethesda)">
        <title>Genome assembly of Hibiscus sabdariffa L. provides insights into metabolisms of medicinal natural products.</title>
        <authorList>
            <person name="Kim T."/>
        </authorList>
    </citation>
    <scope>NUCLEOTIDE SEQUENCE [LARGE SCALE GENOMIC DNA]</scope>
    <source>
        <strain evidence="8">TK-2024</strain>
        <tissue evidence="8">Old leaves</tissue>
    </source>
</reference>
<evidence type="ECO:0000313" key="9">
    <source>
        <dbReference type="Proteomes" id="UP001472677"/>
    </source>
</evidence>
<dbReference type="EMBL" id="JBBPBM010000039">
    <property type="protein sequence ID" value="KAK8526271.1"/>
    <property type="molecule type" value="Genomic_DNA"/>
</dbReference>
<dbReference type="PANTHER" id="PTHR45868">
    <property type="entry name" value="HEAVY METAL-ASSOCIATED ISOPRENYLATED PLANT PROTEIN 33-RELATED"/>
    <property type="match status" value="1"/>
</dbReference>
<dbReference type="PANTHER" id="PTHR45868:SF19">
    <property type="entry name" value="HEAVY METAL-ASSOCIATED ISOPRENYLATED PLANT PROTEIN 37"/>
    <property type="match status" value="1"/>
</dbReference>
<keyword evidence="2" id="KW-0479">Metal-binding</keyword>
<evidence type="ECO:0000256" key="2">
    <source>
        <dbReference type="ARBA" id="ARBA00022723"/>
    </source>
</evidence>
<dbReference type="Pfam" id="PF00403">
    <property type="entry name" value="HMA"/>
    <property type="match status" value="1"/>
</dbReference>